<sequence>MQERTTGLNEEANSNTVRSDAETARTTVETHGDVTYAVTRRDDGLVLYKPQPSALDQARATTDKALQHLRDLIDGGMDVGLSREFMEAFTVEMHATRAKADQMSAEIDALADKAKILEEHVLKAFQWGAMSAWQIASELDMSAIDIARTALDERKRSPFSDAECHRLLSTLFSILDEREGVTFDHANNRCNATSCACNSEAREDTSSST</sequence>
<dbReference type="EMBL" id="CP017717">
    <property type="protein sequence ID" value="AQZ67657.1"/>
    <property type="molecule type" value="Genomic_DNA"/>
</dbReference>
<organism evidence="3 4">
    <name type="scientific">[Actinomadura] parvosata subsp. kistnae</name>
    <dbReference type="NCBI Taxonomy" id="1909395"/>
    <lineage>
        <taxon>Bacteria</taxon>
        <taxon>Bacillati</taxon>
        <taxon>Actinomycetota</taxon>
        <taxon>Actinomycetes</taxon>
        <taxon>Streptosporangiales</taxon>
        <taxon>Streptosporangiaceae</taxon>
        <taxon>Nonomuraea</taxon>
    </lineage>
</organism>
<evidence type="ECO:0000256" key="2">
    <source>
        <dbReference type="SAM" id="MobiDB-lite"/>
    </source>
</evidence>
<keyword evidence="1" id="KW-0175">Coiled coil</keyword>
<feature type="compositionally biased region" description="Polar residues" evidence="2">
    <location>
        <begin position="1"/>
        <end position="18"/>
    </location>
</feature>
<evidence type="ECO:0000313" key="3">
    <source>
        <dbReference type="EMBL" id="AQZ67657.1"/>
    </source>
</evidence>
<protein>
    <submittedName>
        <fullName evidence="3">Uncharacterized protein</fullName>
    </submittedName>
</protein>
<evidence type="ECO:0000256" key="1">
    <source>
        <dbReference type="SAM" id="Coils"/>
    </source>
</evidence>
<reference evidence="4" key="1">
    <citation type="journal article" date="2017" name="Med. Chem. Commun.">
        <title>Nonomuraea sp. ATCC 55076 harbours the largest actinomycete chromosome to date and the kistamicin biosynthetic gene cluster.</title>
        <authorList>
            <person name="Nazari B."/>
            <person name="Forneris C.C."/>
            <person name="Gibson M.I."/>
            <person name="Moon K."/>
            <person name="Schramma K.R."/>
            <person name="Seyedsayamdost M.R."/>
        </authorList>
    </citation>
    <scope>NUCLEOTIDE SEQUENCE [LARGE SCALE GENOMIC DNA]</scope>
    <source>
        <strain evidence="4">ATCC 55076</strain>
    </source>
</reference>
<feature type="compositionally biased region" description="Basic and acidic residues" evidence="2">
    <location>
        <begin position="19"/>
        <end position="28"/>
    </location>
</feature>
<keyword evidence="4" id="KW-1185">Reference proteome</keyword>
<gene>
    <name evidence="3" type="ORF">BKM31_44875</name>
</gene>
<accession>A0A1V0ABT4</accession>
<proteinExistence type="predicted"/>
<dbReference type="OrthoDB" id="3541174at2"/>
<dbReference type="KEGG" id="noa:BKM31_44875"/>
<evidence type="ECO:0000313" key="4">
    <source>
        <dbReference type="Proteomes" id="UP000190797"/>
    </source>
</evidence>
<dbReference type="Proteomes" id="UP000190797">
    <property type="component" value="Chromosome"/>
</dbReference>
<feature type="coiled-coil region" evidence="1">
    <location>
        <begin position="93"/>
        <end position="120"/>
    </location>
</feature>
<name>A0A1V0ABT4_9ACTN</name>
<dbReference type="STRING" id="1909395.BKM31_44875"/>
<feature type="region of interest" description="Disordered" evidence="2">
    <location>
        <begin position="1"/>
        <end position="28"/>
    </location>
</feature>
<dbReference type="AlphaFoldDB" id="A0A1V0ABT4"/>
<dbReference type="RefSeq" id="WP_080043970.1">
    <property type="nucleotide sequence ID" value="NZ_CP017717.1"/>
</dbReference>